<dbReference type="Proteomes" id="UP000197446">
    <property type="component" value="Unassembled WGS sequence"/>
</dbReference>
<gene>
    <name evidence="1" type="ORF">CDO81_07820</name>
</gene>
<keyword evidence="2" id="KW-1185">Reference proteome</keyword>
<organism evidence="1 2">
    <name type="scientific">Roseateles puraquae</name>
    <dbReference type="NCBI Taxonomy" id="431059"/>
    <lineage>
        <taxon>Bacteria</taxon>
        <taxon>Pseudomonadati</taxon>
        <taxon>Pseudomonadota</taxon>
        <taxon>Betaproteobacteria</taxon>
        <taxon>Burkholderiales</taxon>
        <taxon>Sphaerotilaceae</taxon>
        <taxon>Roseateles</taxon>
    </lineage>
</organism>
<name>A0A254N913_9BURK</name>
<evidence type="ECO:0000313" key="2">
    <source>
        <dbReference type="Proteomes" id="UP000197446"/>
    </source>
</evidence>
<dbReference type="EMBL" id="NISI01000002">
    <property type="protein sequence ID" value="OWR04485.1"/>
    <property type="molecule type" value="Genomic_DNA"/>
</dbReference>
<accession>A0A254N913</accession>
<protein>
    <submittedName>
        <fullName evidence="1">Uncharacterized protein</fullName>
    </submittedName>
</protein>
<reference evidence="1 2" key="1">
    <citation type="journal article" date="2007" name="Int. J. Syst. Evol. Microbiol.">
        <title>Description of Pelomonas aquatica sp. nov. and Pelomonas puraquae sp. nov., isolated from industrial and haemodialysis water.</title>
        <authorList>
            <person name="Gomila M."/>
            <person name="Bowien B."/>
            <person name="Falsen E."/>
            <person name="Moore E.R."/>
            <person name="Lalucat J."/>
        </authorList>
    </citation>
    <scope>NUCLEOTIDE SEQUENCE [LARGE SCALE GENOMIC DNA]</scope>
    <source>
        <strain evidence="1 2">CCUG 52769</strain>
    </source>
</reference>
<dbReference type="AlphaFoldDB" id="A0A254N913"/>
<proteinExistence type="predicted"/>
<sequence>MGTLNFAPAASALTAAQRQTLDGITQRSPAPWCVEVGLTRSGGPITDLTALERERADYVTRLFALRGVTVVSTGVGWRRLGDAQAGASNDSVIWAEAPCPGIAPANADSTKPLS</sequence>
<evidence type="ECO:0000313" key="1">
    <source>
        <dbReference type="EMBL" id="OWR04485.1"/>
    </source>
</evidence>
<comment type="caution">
    <text evidence="1">The sequence shown here is derived from an EMBL/GenBank/DDBJ whole genome shotgun (WGS) entry which is preliminary data.</text>
</comment>
<dbReference type="RefSeq" id="WP_088482622.1">
    <property type="nucleotide sequence ID" value="NZ_NISI01000002.1"/>
</dbReference>